<dbReference type="GO" id="GO:0032182">
    <property type="term" value="F:ubiquitin-like protein binding"/>
    <property type="evidence" value="ECO:0007669"/>
    <property type="project" value="TreeGrafter"/>
</dbReference>
<dbReference type="Pfam" id="PF03556">
    <property type="entry name" value="Cullin_binding"/>
    <property type="match status" value="1"/>
</dbReference>
<dbReference type="PANTHER" id="PTHR12281">
    <property type="entry name" value="RP42 RELATED"/>
    <property type="match status" value="1"/>
</dbReference>
<gene>
    <name evidence="4" type="primary">LOC120282203</name>
</gene>
<reference evidence="4" key="1">
    <citation type="submission" date="2025-08" db="UniProtKB">
        <authorList>
            <consortium name="RefSeq"/>
        </authorList>
    </citation>
    <scope>IDENTIFICATION</scope>
</reference>
<dbReference type="RefSeq" id="XP_039144892.1">
    <property type="nucleotide sequence ID" value="XM_039288958.1"/>
</dbReference>
<dbReference type="InterPro" id="IPR005176">
    <property type="entry name" value="PONY_dom"/>
</dbReference>
<keyword evidence="3" id="KW-1185">Reference proteome</keyword>
<evidence type="ECO:0000313" key="3">
    <source>
        <dbReference type="Proteomes" id="UP001515500"/>
    </source>
</evidence>
<dbReference type="InterPro" id="IPR042460">
    <property type="entry name" value="DCN1-like_PONY"/>
</dbReference>
<accession>A0AB40CXP8</accession>
<feature type="domain" description="DCUN1" evidence="2">
    <location>
        <begin position="1"/>
        <end position="165"/>
    </location>
</feature>
<proteinExistence type="predicted"/>
<organism evidence="3 4">
    <name type="scientific">Dioscorea cayennensis subsp. rotundata</name>
    <name type="common">White Guinea yam</name>
    <name type="synonym">Dioscorea rotundata</name>
    <dbReference type="NCBI Taxonomy" id="55577"/>
    <lineage>
        <taxon>Eukaryota</taxon>
        <taxon>Viridiplantae</taxon>
        <taxon>Streptophyta</taxon>
        <taxon>Embryophyta</taxon>
        <taxon>Tracheophyta</taxon>
        <taxon>Spermatophyta</taxon>
        <taxon>Magnoliopsida</taxon>
        <taxon>Liliopsida</taxon>
        <taxon>Dioscoreales</taxon>
        <taxon>Dioscoreaceae</taxon>
        <taxon>Dioscorea</taxon>
    </lineage>
</organism>
<dbReference type="GO" id="GO:0045116">
    <property type="term" value="P:protein neddylation"/>
    <property type="evidence" value="ECO:0007669"/>
    <property type="project" value="TreeGrafter"/>
</dbReference>
<dbReference type="GO" id="GO:0000151">
    <property type="term" value="C:ubiquitin ligase complex"/>
    <property type="evidence" value="ECO:0007669"/>
    <property type="project" value="TreeGrafter"/>
</dbReference>
<evidence type="ECO:0000259" key="2">
    <source>
        <dbReference type="PROSITE" id="PS51229"/>
    </source>
</evidence>
<dbReference type="InterPro" id="IPR014764">
    <property type="entry name" value="DCN-prot"/>
</dbReference>
<dbReference type="GO" id="GO:0009734">
    <property type="term" value="P:auxin-activated signaling pathway"/>
    <property type="evidence" value="ECO:0007669"/>
    <property type="project" value="EnsemblPlants"/>
</dbReference>
<dbReference type="Proteomes" id="UP001515500">
    <property type="component" value="Chromosome 18"/>
</dbReference>
<dbReference type="GO" id="GO:0031624">
    <property type="term" value="F:ubiquitin conjugating enzyme binding"/>
    <property type="evidence" value="ECO:0007669"/>
    <property type="project" value="TreeGrafter"/>
</dbReference>
<sequence>MGFPLCGRADIFEIYATYCDIVSQHNHLSAREPLVMLSKSLDSRWPSRDAIFNDLVKLMACLDLSADSLKFNCFYDFVFFVCRENGQKSITVSRAITAWRIVLTGRFRLLNQWCEFIEKYQRYNISEDAWRQLLAFSRCVNEDLDGYDPKGAWPVLIDDFVEHMYRINQSKCSTIDPCCSCSDMDTQPSISSTFRGLNLLPGSKRKSLTDTEGGNVAVLNSDGMARPDKRLKPDCDSNIVQHWEVDSAMSGSIEETTDDQYGGNMVNKPSVMICMHSACAVEDSLSKGLEGHLSIGCCLPTTHKLGFFL</sequence>
<dbReference type="PROSITE" id="PS51229">
    <property type="entry name" value="DCUN1"/>
    <property type="match status" value="1"/>
</dbReference>
<name>A0AB40CXP8_DIOCR</name>
<dbReference type="FunFam" id="1.10.238.200:FF:000006">
    <property type="entry name" value="Defective in cullin neddylation protein"/>
    <property type="match status" value="1"/>
</dbReference>
<evidence type="ECO:0000313" key="4">
    <source>
        <dbReference type="RefSeq" id="XP_039144892.1"/>
    </source>
</evidence>
<evidence type="ECO:0000256" key="1">
    <source>
        <dbReference type="RuleBase" id="RU410713"/>
    </source>
</evidence>
<dbReference type="PANTHER" id="PTHR12281:SF31">
    <property type="entry name" value="DCN1-LIKE PROTEIN 3"/>
    <property type="match status" value="1"/>
</dbReference>
<comment type="function">
    <text evidence="1">Neddylation of cullins play an essential role in the regulation of SCF-type complexes activity.</text>
</comment>
<dbReference type="AlphaFoldDB" id="A0AB40CXP8"/>
<dbReference type="GO" id="GO:0097602">
    <property type="term" value="F:cullin family protein binding"/>
    <property type="evidence" value="ECO:0007669"/>
    <property type="project" value="TreeGrafter"/>
</dbReference>
<dbReference type="Gene3D" id="1.10.238.200">
    <property type="entry name" value="Cullin, PONY binding domain"/>
    <property type="match status" value="1"/>
</dbReference>
<protein>
    <recommendedName>
        <fullName evidence="1">Defective in cullin neddylation protein</fullName>
    </recommendedName>
</protein>
<dbReference type="GeneID" id="120282203"/>